<accession>A0A5M3MLT7</accession>
<gene>
    <name evidence="9" type="ORF">CONPUDRAFT_126456</name>
</gene>
<keyword evidence="10" id="KW-1185">Reference proteome</keyword>
<feature type="domain" description="Pyruvate carboxyltransferase" evidence="8">
    <location>
        <begin position="37"/>
        <end position="320"/>
    </location>
</feature>
<dbReference type="GeneID" id="19199980"/>
<protein>
    <recommendedName>
        <fullName evidence="3">hydroxymethylglutaryl-CoA lyase</fullName>
        <ecNumber evidence="3">4.1.3.4</ecNumber>
    </recommendedName>
</protein>
<dbReference type="CDD" id="cd07938">
    <property type="entry name" value="DRE_TIM_HMGL"/>
    <property type="match status" value="1"/>
</dbReference>
<comment type="catalytic activity">
    <reaction evidence="6">
        <text>(3S)-3-hydroxy-3-methylglutaryl-CoA = acetoacetate + acetyl-CoA</text>
        <dbReference type="Rhea" id="RHEA:24404"/>
        <dbReference type="ChEBI" id="CHEBI:13705"/>
        <dbReference type="ChEBI" id="CHEBI:43074"/>
        <dbReference type="ChEBI" id="CHEBI:57288"/>
        <dbReference type="EC" id="4.1.3.4"/>
    </reaction>
</comment>
<evidence type="ECO:0000313" key="10">
    <source>
        <dbReference type="Proteomes" id="UP000053558"/>
    </source>
</evidence>
<dbReference type="InterPro" id="IPR013785">
    <property type="entry name" value="Aldolase_TIM"/>
</dbReference>
<dbReference type="OrthoDB" id="1905920at2759"/>
<dbReference type="SUPFAM" id="SSF51569">
    <property type="entry name" value="Aldolase"/>
    <property type="match status" value="1"/>
</dbReference>
<dbReference type="PROSITE" id="PS50991">
    <property type="entry name" value="PYR_CT"/>
    <property type="match status" value="1"/>
</dbReference>
<evidence type="ECO:0000256" key="7">
    <source>
        <dbReference type="SAM" id="MobiDB-lite"/>
    </source>
</evidence>
<dbReference type="InterPro" id="IPR043594">
    <property type="entry name" value="HMGL"/>
</dbReference>
<dbReference type="KEGG" id="cput:CONPUDRAFT_126456"/>
<dbReference type="GO" id="GO:0046951">
    <property type="term" value="P:ketone body biosynthetic process"/>
    <property type="evidence" value="ECO:0007669"/>
    <property type="project" value="TreeGrafter"/>
</dbReference>
<organism evidence="9 10">
    <name type="scientific">Coniophora puteana (strain RWD-64-598)</name>
    <name type="common">Brown rot fungus</name>
    <dbReference type="NCBI Taxonomy" id="741705"/>
    <lineage>
        <taxon>Eukaryota</taxon>
        <taxon>Fungi</taxon>
        <taxon>Dikarya</taxon>
        <taxon>Basidiomycota</taxon>
        <taxon>Agaricomycotina</taxon>
        <taxon>Agaricomycetes</taxon>
        <taxon>Agaricomycetidae</taxon>
        <taxon>Boletales</taxon>
        <taxon>Coniophorineae</taxon>
        <taxon>Coniophoraceae</taxon>
        <taxon>Coniophora</taxon>
    </lineage>
</organism>
<dbReference type="InterPro" id="IPR000891">
    <property type="entry name" value="PYR_CT"/>
</dbReference>
<dbReference type="FunFam" id="3.20.20.70:FF:000201">
    <property type="entry name" value="Hydroxymethylglutaryl-CoA lyase"/>
    <property type="match status" value="1"/>
</dbReference>
<dbReference type="OMA" id="FQMRNTH"/>
<dbReference type="Gene3D" id="3.20.20.70">
    <property type="entry name" value="Aldolase class I"/>
    <property type="match status" value="1"/>
</dbReference>
<evidence type="ECO:0000256" key="1">
    <source>
        <dbReference type="ARBA" id="ARBA00005143"/>
    </source>
</evidence>
<feature type="compositionally biased region" description="Basic and acidic residues" evidence="7">
    <location>
        <begin position="344"/>
        <end position="359"/>
    </location>
</feature>
<dbReference type="GO" id="GO:0004419">
    <property type="term" value="F:hydroxymethylglutaryl-CoA lyase activity"/>
    <property type="evidence" value="ECO:0007669"/>
    <property type="project" value="UniProtKB-EC"/>
</dbReference>
<dbReference type="UniPathway" id="UPA00896">
    <property type="reaction ID" value="UER00863"/>
</dbReference>
<dbReference type="GO" id="GO:0046872">
    <property type="term" value="F:metal ion binding"/>
    <property type="evidence" value="ECO:0007669"/>
    <property type="project" value="UniProtKB-KW"/>
</dbReference>
<evidence type="ECO:0000256" key="4">
    <source>
        <dbReference type="ARBA" id="ARBA00022723"/>
    </source>
</evidence>
<evidence type="ECO:0000256" key="6">
    <source>
        <dbReference type="ARBA" id="ARBA00049877"/>
    </source>
</evidence>
<evidence type="ECO:0000256" key="3">
    <source>
        <dbReference type="ARBA" id="ARBA00012910"/>
    </source>
</evidence>
<keyword evidence="5" id="KW-0456">Lyase</keyword>
<sequence length="359" mass="38177">MSSSLARSRATALTRSCARTQARQLATASLASQSNLVNIVEVGPRDGLQNEKSTISVDTKVDLIDRLASAGLRYVEVGSFVSPKWVPQMAGTADVVCRLPRHPNTHYAVLTPNTRGLADLLSILHTPSPDSHDTPPPPISEVAIFTAASDAFSQANTNCTVLESLQRLESVAREAQDNKLRVRGYVSVVDTCPYSGRTDPGKVREVAKALVEMGCYEVSLGDTVGTGTPGTTRAMLEEVGKDVPVEKLAGHFHDTYGTAIANVFEALSFGIRTIDAAVGGLGGCPYSPGATGNVATEDVIYALQGSAYGVQGGAKWQDVAEIGGWISDTLSRQSTSRVGRAYAARKERQRRKEGEKAKL</sequence>
<comment type="similarity">
    <text evidence="2">Belongs to the HMG-CoA lyase family.</text>
</comment>
<dbReference type="GO" id="GO:0006552">
    <property type="term" value="P:L-leucine catabolic process"/>
    <property type="evidence" value="ECO:0007669"/>
    <property type="project" value="TreeGrafter"/>
</dbReference>
<evidence type="ECO:0000313" key="9">
    <source>
        <dbReference type="EMBL" id="EIW80007.1"/>
    </source>
</evidence>
<dbReference type="AlphaFoldDB" id="A0A5M3MLT7"/>
<dbReference type="EC" id="4.1.3.4" evidence="3"/>
<dbReference type="Pfam" id="PF00682">
    <property type="entry name" value="HMGL-like"/>
    <property type="match status" value="1"/>
</dbReference>
<name>A0A5M3MLT7_CONPW</name>
<dbReference type="NCBIfam" id="NF004283">
    <property type="entry name" value="PRK05692.1"/>
    <property type="match status" value="1"/>
</dbReference>
<keyword evidence="4" id="KW-0479">Metal-binding</keyword>
<evidence type="ECO:0000256" key="2">
    <source>
        <dbReference type="ARBA" id="ARBA00009405"/>
    </source>
</evidence>
<dbReference type="EMBL" id="JH711580">
    <property type="protein sequence ID" value="EIW80007.1"/>
    <property type="molecule type" value="Genomic_DNA"/>
</dbReference>
<dbReference type="PANTHER" id="PTHR42738">
    <property type="entry name" value="HYDROXYMETHYLGLUTARYL-COA LYASE"/>
    <property type="match status" value="1"/>
</dbReference>
<dbReference type="RefSeq" id="XP_007770310.1">
    <property type="nucleotide sequence ID" value="XM_007772120.1"/>
</dbReference>
<reference evidence="10" key="1">
    <citation type="journal article" date="2012" name="Science">
        <title>The Paleozoic origin of enzymatic lignin decomposition reconstructed from 31 fungal genomes.</title>
        <authorList>
            <person name="Floudas D."/>
            <person name="Binder M."/>
            <person name="Riley R."/>
            <person name="Barry K."/>
            <person name="Blanchette R.A."/>
            <person name="Henrissat B."/>
            <person name="Martinez A.T."/>
            <person name="Otillar R."/>
            <person name="Spatafora J.W."/>
            <person name="Yadav J.S."/>
            <person name="Aerts A."/>
            <person name="Benoit I."/>
            <person name="Boyd A."/>
            <person name="Carlson A."/>
            <person name="Copeland A."/>
            <person name="Coutinho P.M."/>
            <person name="de Vries R.P."/>
            <person name="Ferreira P."/>
            <person name="Findley K."/>
            <person name="Foster B."/>
            <person name="Gaskell J."/>
            <person name="Glotzer D."/>
            <person name="Gorecki P."/>
            <person name="Heitman J."/>
            <person name="Hesse C."/>
            <person name="Hori C."/>
            <person name="Igarashi K."/>
            <person name="Jurgens J.A."/>
            <person name="Kallen N."/>
            <person name="Kersten P."/>
            <person name="Kohler A."/>
            <person name="Kuees U."/>
            <person name="Kumar T.K.A."/>
            <person name="Kuo A."/>
            <person name="LaButti K."/>
            <person name="Larrondo L.F."/>
            <person name="Lindquist E."/>
            <person name="Ling A."/>
            <person name="Lombard V."/>
            <person name="Lucas S."/>
            <person name="Lundell T."/>
            <person name="Martin R."/>
            <person name="McLaughlin D.J."/>
            <person name="Morgenstern I."/>
            <person name="Morin E."/>
            <person name="Murat C."/>
            <person name="Nagy L.G."/>
            <person name="Nolan M."/>
            <person name="Ohm R.A."/>
            <person name="Patyshakuliyeva A."/>
            <person name="Rokas A."/>
            <person name="Ruiz-Duenas F.J."/>
            <person name="Sabat G."/>
            <person name="Salamov A."/>
            <person name="Samejima M."/>
            <person name="Schmutz J."/>
            <person name="Slot J.C."/>
            <person name="St John F."/>
            <person name="Stenlid J."/>
            <person name="Sun H."/>
            <person name="Sun S."/>
            <person name="Syed K."/>
            <person name="Tsang A."/>
            <person name="Wiebenga A."/>
            <person name="Young D."/>
            <person name="Pisabarro A."/>
            <person name="Eastwood D.C."/>
            <person name="Martin F."/>
            <person name="Cullen D."/>
            <person name="Grigoriev I.V."/>
            <person name="Hibbett D.S."/>
        </authorList>
    </citation>
    <scope>NUCLEOTIDE SEQUENCE [LARGE SCALE GENOMIC DNA]</scope>
    <source>
        <strain evidence="10">RWD-64-598 SS2</strain>
    </source>
</reference>
<dbReference type="Proteomes" id="UP000053558">
    <property type="component" value="Unassembled WGS sequence"/>
</dbReference>
<feature type="region of interest" description="Disordered" evidence="7">
    <location>
        <begin position="333"/>
        <end position="359"/>
    </location>
</feature>
<comment type="caution">
    <text evidence="9">The sequence shown here is derived from an EMBL/GenBank/DDBJ whole genome shotgun (WGS) entry which is preliminary data.</text>
</comment>
<dbReference type="PANTHER" id="PTHR42738:SF7">
    <property type="entry name" value="HYDROXYMETHYLGLUTARYL-COA LYASE"/>
    <property type="match status" value="1"/>
</dbReference>
<comment type="pathway">
    <text evidence="1">Metabolic intermediate metabolism; (S)-3-hydroxy-3-methylglutaryl-CoA degradation; acetoacetate from (S)-3-hydroxy-3-methylglutaryl-CoA: step 1/1.</text>
</comment>
<evidence type="ECO:0000256" key="5">
    <source>
        <dbReference type="ARBA" id="ARBA00023239"/>
    </source>
</evidence>
<proteinExistence type="inferred from homology"/>
<evidence type="ECO:0000259" key="8">
    <source>
        <dbReference type="PROSITE" id="PS50991"/>
    </source>
</evidence>